<sequence length="97" mass="11065">MNVFAERHQIKGISYILVLLVTTVILFLTLTSHVTADSSYRTITVEKGDTLWSIAQEYHQKTPGLSNESFIEWVENKNGLVRNHIELNQKLIIPVAQ</sequence>
<dbReference type="AlphaFoldDB" id="A0A4Z0GTU9"/>
<keyword evidence="1" id="KW-0812">Transmembrane</keyword>
<keyword evidence="4" id="KW-1185">Reference proteome</keyword>
<comment type="caution">
    <text evidence="3">The sequence shown here is derived from an EMBL/GenBank/DDBJ whole genome shotgun (WGS) entry which is preliminary data.</text>
</comment>
<evidence type="ECO:0000313" key="3">
    <source>
        <dbReference type="EMBL" id="TGB00401.1"/>
    </source>
</evidence>
<reference evidence="3 4" key="1">
    <citation type="journal article" date="2015" name="Int. J. Syst. Evol. Microbiol.">
        <title>Sporolactobacillus shoreae sp. nov. and Sporolactobacillus spathodeae sp. nov., two spore-forming lactic acid bacteria isolated from tree barks in Thailand.</title>
        <authorList>
            <person name="Thamacharoensuk T."/>
            <person name="Kitahara M."/>
            <person name="Ohkuma M."/>
            <person name="Thongchul N."/>
            <person name="Tanasupawat S."/>
        </authorList>
    </citation>
    <scope>NUCLEOTIDE SEQUENCE [LARGE SCALE GENOMIC DNA]</scope>
    <source>
        <strain evidence="3 4">BK92</strain>
    </source>
</reference>
<feature type="transmembrane region" description="Helical" evidence="1">
    <location>
        <begin position="12"/>
        <end position="30"/>
    </location>
</feature>
<proteinExistence type="predicted"/>
<dbReference type="CDD" id="cd00118">
    <property type="entry name" value="LysM"/>
    <property type="match status" value="1"/>
</dbReference>
<evidence type="ECO:0000256" key="1">
    <source>
        <dbReference type="SAM" id="Phobius"/>
    </source>
</evidence>
<gene>
    <name evidence="3" type="ORF">E4665_01615</name>
</gene>
<dbReference type="InterPro" id="IPR036779">
    <property type="entry name" value="LysM_dom_sf"/>
</dbReference>
<dbReference type="SMART" id="SM00257">
    <property type="entry name" value="LysM"/>
    <property type="match status" value="1"/>
</dbReference>
<keyword evidence="1" id="KW-0472">Membrane</keyword>
<organism evidence="3 4">
    <name type="scientific">Sporolactobacillus shoreae</name>
    <dbReference type="NCBI Taxonomy" id="1465501"/>
    <lineage>
        <taxon>Bacteria</taxon>
        <taxon>Bacillati</taxon>
        <taxon>Bacillota</taxon>
        <taxon>Bacilli</taxon>
        <taxon>Bacillales</taxon>
        <taxon>Sporolactobacillaceae</taxon>
        <taxon>Sporolactobacillus</taxon>
    </lineage>
</organism>
<dbReference type="Proteomes" id="UP000298347">
    <property type="component" value="Unassembled WGS sequence"/>
</dbReference>
<dbReference type="Pfam" id="PF01476">
    <property type="entry name" value="LysM"/>
    <property type="match status" value="1"/>
</dbReference>
<accession>A0A4Z0GTU9</accession>
<dbReference type="EMBL" id="SRJD01000001">
    <property type="protein sequence ID" value="TGB00401.1"/>
    <property type="molecule type" value="Genomic_DNA"/>
</dbReference>
<dbReference type="Gene3D" id="3.10.350.10">
    <property type="entry name" value="LysM domain"/>
    <property type="match status" value="1"/>
</dbReference>
<name>A0A4Z0GTU9_9BACL</name>
<feature type="domain" description="LysM" evidence="2">
    <location>
        <begin position="41"/>
        <end position="93"/>
    </location>
</feature>
<keyword evidence="1" id="KW-1133">Transmembrane helix</keyword>
<dbReference type="RefSeq" id="WP_135347046.1">
    <property type="nucleotide sequence ID" value="NZ_SRJD01000001.1"/>
</dbReference>
<evidence type="ECO:0000313" key="4">
    <source>
        <dbReference type="Proteomes" id="UP000298347"/>
    </source>
</evidence>
<protein>
    <submittedName>
        <fullName evidence="3">LysM peptidoglycan-binding domain-containing protein</fullName>
    </submittedName>
</protein>
<dbReference type="InterPro" id="IPR018392">
    <property type="entry name" value="LysM"/>
</dbReference>
<dbReference type="PROSITE" id="PS51782">
    <property type="entry name" value="LYSM"/>
    <property type="match status" value="1"/>
</dbReference>
<dbReference type="SUPFAM" id="SSF54106">
    <property type="entry name" value="LysM domain"/>
    <property type="match status" value="1"/>
</dbReference>
<dbReference type="OrthoDB" id="2679564at2"/>
<evidence type="ECO:0000259" key="2">
    <source>
        <dbReference type="PROSITE" id="PS51782"/>
    </source>
</evidence>